<evidence type="ECO:0000259" key="8">
    <source>
        <dbReference type="PROSITE" id="PS50850"/>
    </source>
</evidence>
<dbReference type="PROSITE" id="PS50850">
    <property type="entry name" value="MFS"/>
    <property type="match status" value="1"/>
</dbReference>
<feature type="domain" description="Major facilitator superfamily (MFS) profile" evidence="8">
    <location>
        <begin position="10"/>
        <end position="551"/>
    </location>
</feature>
<dbReference type="PANTHER" id="PTHR42718">
    <property type="entry name" value="MAJOR FACILITATOR SUPERFAMILY MULTIDRUG TRANSPORTER MFSC"/>
    <property type="match status" value="1"/>
</dbReference>
<feature type="transmembrane region" description="Helical" evidence="7">
    <location>
        <begin position="520"/>
        <end position="545"/>
    </location>
</feature>
<evidence type="ECO:0000256" key="2">
    <source>
        <dbReference type="ARBA" id="ARBA00022448"/>
    </source>
</evidence>
<gene>
    <name evidence="9" type="ORF">ACFQZM_16715</name>
</gene>
<accession>A0ABW2XNW6</accession>
<dbReference type="Proteomes" id="UP001597063">
    <property type="component" value="Unassembled WGS sequence"/>
</dbReference>
<keyword evidence="4 7" id="KW-0812">Transmembrane</keyword>
<evidence type="ECO:0000256" key="5">
    <source>
        <dbReference type="ARBA" id="ARBA00022989"/>
    </source>
</evidence>
<dbReference type="PANTHER" id="PTHR42718:SF46">
    <property type="entry name" value="BLR6921 PROTEIN"/>
    <property type="match status" value="1"/>
</dbReference>
<reference evidence="10" key="1">
    <citation type="journal article" date="2019" name="Int. J. Syst. Evol. Microbiol.">
        <title>The Global Catalogue of Microorganisms (GCM) 10K type strain sequencing project: providing services to taxonomists for standard genome sequencing and annotation.</title>
        <authorList>
            <consortium name="The Broad Institute Genomics Platform"/>
            <consortium name="The Broad Institute Genome Sequencing Center for Infectious Disease"/>
            <person name="Wu L."/>
            <person name="Ma J."/>
        </authorList>
    </citation>
    <scope>NUCLEOTIDE SEQUENCE [LARGE SCALE GENOMIC DNA]</scope>
    <source>
        <strain evidence="10">JCM 9371</strain>
    </source>
</reference>
<keyword evidence="6 7" id="KW-0472">Membrane</keyword>
<proteinExistence type="predicted"/>
<feature type="transmembrane region" description="Helical" evidence="7">
    <location>
        <begin position="322"/>
        <end position="341"/>
    </location>
</feature>
<dbReference type="InterPro" id="IPR011701">
    <property type="entry name" value="MFS"/>
</dbReference>
<feature type="transmembrane region" description="Helical" evidence="7">
    <location>
        <begin position="242"/>
        <end position="261"/>
    </location>
</feature>
<comment type="caution">
    <text evidence="9">The sequence shown here is derived from an EMBL/GenBank/DDBJ whole genome shotgun (WGS) entry which is preliminary data.</text>
</comment>
<feature type="transmembrane region" description="Helical" evidence="7">
    <location>
        <begin position="16"/>
        <end position="39"/>
    </location>
</feature>
<dbReference type="Gene3D" id="1.20.1250.20">
    <property type="entry name" value="MFS general substrate transporter like domains"/>
    <property type="match status" value="2"/>
</dbReference>
<feature type="transmembrane region" description="Helical" evidence="7">
    <location>
        <begin position="111"/>
        <end position="133"/>
    </location>
</feature>
<organism evidence="9 10">
    <name type="scientific">Actinomadura fibrosa</name>
    <dbReference type="NCBI Taxonomy" id="111802"/>
    <lineage>
        <taxon>Bacteria</taxon>
        <taxon>Bacillati</taxon>
        <taxon>Actinomycetota</taxon>
        <taxon>Actinomycetes</taxon>
        <taxon>Streptosporangiales</taxon>
        <taxon>Thermomonosporaceae</taxon>
        <taxon>Actinomadura</taxon>
    </lineage>
</organism>
<feature type="transmembrane region" description="Helical" evidence="7">
    <location>
        <begin position="82"/>
        <end position="99"/>
    </location>
</feature>
<feature type="transmembrane region" description="Helical" evidence="7">
    <location>
        <begin position="51"/>
        <end position="70"/>
    </location>
</feature>
<dbReference type="InterPro" id="IPR036259">
    <property type="entry name" value="MFS_trans_sf"/>
</dbReference>
<dbReference type="Pfam" id="PF07690">
    <property type="entry name" value="MFS_1"/>
    <property type="match status" value="1"/>
</dbReference>
<keyword evidence="3" id="KW-1003">Cell membrane</keyword>
<evidence type="ECO:0000256" key="7">
    <source>
        <dbReference type="SAM" id="Phobius"/>
    </source>
</evidence>
<evidence type="ECO:0000256" key="6">
    <source>
        <dbReference type="ARBA" id="ARBA00023136"/>
    </source>
</evidence>
<dbReference type="RefSeq" id="WP_242619498.1">
    <property type="nucleotide sequence ID" value="NZ_CAACUY010000126.1"/>
</dbReference>
<dbReference type="CDD" id="cd17321">
    <property type="entry name" value="MFS_MMR_MDR_like"/>
    <property type="match status" value="1"/>
</dbReference>
<protein>
    <submittedName>
        <fullName evidence="9">MFS transporter</fullName>
    </submittedName>
</protein>
<feature type="transmembrane region" description="Helical" evidence="7">
    <location>
        <begin position="212"/>
        <end position="230"/>
    </location>
</feature>
<sequence>MPTKHYPWIALSNTTLGMLLATVNSSIVIISLPAIFRGIHLNPLEPGNVGYLLWILMGYMLVSAVLVVTLGRLGDMFGRVRMYNAGFAVFTVGTVVLALDPFHGGAGALWLIGWRVFQGIGGAMLMANSAAILTDAFPADRRGMAMGVNQVSGIAGTFLGLVAGGLLSEVNWRLVFFASAPIGVVGTVWAYRSLVETASKAVAARIDWLGNAAFAVGLTALLAGITYGIQPYGGHDMGWTNPWVLAGIIGGVAVLALFCLIETKVEQPMFHLGLFRVRAFAAGNAAGLLAAVSRGGMQFMLIIWLQGIWLPLHGYDFEETPLWAGIYLLPLTLGFLVAGPISGHLSDRHGARAFASGGLLLSALAFLGLLLIPTDFGYGTFALLIFLNGIGSGLFAAPNTTAIMNAVPAGQRGVASGMRATFMNAGMVLSIGVFFSLMIAGLSDTLPGALTRGLTEHGVPADAAARVGDTPPVGTLFAAFLGYNPIENLLEPLGVLGTLPPADASTLTGRSYFPHLISGAFHHGLVIVFSLAIAMSLVAALASLLRGRRYVHGDAPAEPVEDTAEPARDAA</sequence>
<name>A0ABW2XNW6_9ACTN</name>
<evidence type="ECO:0000256" key="4">
    <source>
        <dbReference type="ARBA" id="ARBA00022692"/>
    </source>
</evidence>
<keyword evidence="2" id="KW-0813">Transport</keyword>
<feature type="transmembrane region" description="Helical" evidence="7">
    <location>
        <begin position="172"/>
        <end position="191"/>
    </location>
</feature>
<dbReference type="SUPFAM" id="SSF103473">
    <property type="entry name" value="MFS general substrate transporter"/>
    <property type="match status" value="2"/>
</dbReference>
<feature type="transmembrane region" description="Helical" evidence="7">
    <location>
        <begin position="422"/>
        <end position="442"/>
    </location>
</feature>
<keyword evidence="5 7" id="KW-1133">Transmembrane helix</keyword>
<keyword evidence="10" id="KW-1185">Reference proteome</keyword>
<feature type="transmembrane region" description="Helical" evidence="7">
    <location>
        <begin position="378"/>
        <end position="397"/>
    </location>
</feature>
<feature type="transmembrane region" description="Helical" evidence="7">
    <location>
        <begin position="145"/>
        <end position="166"/>
    </location>
</feature>
<evidence type="ECO:0000256" key="1">
    <source>
        <dbReference type="ARBA" id="ARBA00004651"/>
    </source>
</evidence>
<evidence type="ECO:0000256" key="3">
    <source>
        <dbReference type="ARBA" id="ARBA00022475"/>
    </source>
</evidence>
<evidence type="ECO:0000313" key="10">
    <source>
        <dbReference type="Proteomes" id="UP001597063"/>
    </source>
</evidence>
<feature type="transmembrane region" description="Helical" evidence="7">
    <location>
        <begin position="282"/>
        <end position="310"/>
    </location>
</feature>
<evidence type="ECO:0000313" key="9">
    <source>
        <dbReference type="EMBL" id="MFD0686145.1"/>
    </source>
</evidence>
<feature type="transmembrane region" description="Helical" evidence="7">
    <location>
        <begin position="353"/>
        <end position="372"/>
    </location>
</feature>
<dbReference type="EMBL" id="JBHTGP010000008">
    <property type="protein sequence ID" value="MFD0686145.1"/>
    <property type="molecule type" value="Genomic_DNA"/>
</dbReference>
<comment type="subcellular location">
    <subcellularLocation>
        <location evidence="1">Cell membrane</location>
        <topology evidence="1">Multi-pass membrane protein</topology>
    </subcellularLocation>
</comment>
<dbReference type="InterPro" id="IPR020846">
    <property type="entry name" value="MFS_dom"/>
</dbReference>